<evidence type="ECO:0000313" key="4">
    <source>
        <dbReference type="Proteomes" id="UP000199473"/>
    </source>
</evidence>
<evidence type="ECO:0000313" key="2">
    <source>
        <dbReference type="EMBL" id="SFK98085.1"/>
    </source>
</evidence>
<protein>
    <submittedName>
        <fullName evidence="3">Transposase</fullName>
    </submittedName>
</protein>
<dbReference type="EMBL" id="FOSQ01000013">
    <property type="protein sequence ID" value="SFK98085.1"/>
    <property type="molecule type" value="Genomic_DNA"/>
</dbReference>
<dbReference type="Pfam" id="PF13358">
    <property type="entry name" value="DDE_3"/>
    <property type="match status" value="1"/>
</dbReference>
<dbReference type="AlphaFoldDB" id="A0A1I4FGR8"/>
<name>A0A1I4FGR8_9PROT</name>
<organism evidence="3 4">
    <name type="scientific">Falsiroseomonas stagni DSM 19981</name>
    <dbReference type="NCBI Taxonomy" id="1123062"/>
    <lineage>
        <taxon>Bacteria</taxon>
        <taxon>Pseudomonadati</taxon>
        <taxon>Pseudomonadota</taxon>
        <taxon>Alphaproteobacteria</taxon>
        <taxon>Acetobacterales</taxon>
        <taxon>Roseomonadaceae</taxon>
        <taxon>Falsiroseomonas</taxon>
    </lineage>
</organism>
<keyword evidence="4" id="KW-1185">Reference proteome</keyword>
<sequence length="101" mass="11240">SRHVAPGAHAVITLDGAGWHQTGGKLQVPENISLLPLPPYSPELNPVENVWQFLRQNQLSNRVYETYDAIVDACCDAWNALINDPSRITSIATRDYAQVNR</sequence>
<gene>
    <name evidence="2" type="ORF">SAMN02745775_1131</name>
    <name evidence="3" type="ORF">SAMN02745775_1348</name>
</gene>
<dbReference type="EMBL" id="FOSQ01000034">
    <property type="protein sequence ID" value="SFL17165.1"/>
    <property type="molecule type" value="Genomic_DNA"/>
</dbReference>
<dbReference type="Gene3D" id="3.30.420.10">
    <property type="entry name" value="Ribonuclease H-like superfamily/Ribonuclease H"/>
    <property type="match status" value="1"/>
</dbReference>
<proteinExistence type="predicted"/>
<accession>A0A1I4FGR8</accession>
<evidence type="ECO:0000259" key="1">
    <source>
        <dbReference type="Pfam" id="PF13358"/>
    </source>
</evidence>
<dbReference type="Proteomes" id="UP000199473">
    <property type="component" value="Unassembled WGS sequence"/>
</dbReference>
<dbReference type="InterPro" id="IPR038717">
    <property type="entry name" value="Tc1-like_DDE_dom"/>
</dbReference>
<feature type="domain" description="Tc1-like transposase DDE" evidence="1">
    <location>
        <begin position="9"/>
        <end position="69"/>
    </location>
</feature>
<dbReference type="RefSeq" id="WP_175534129.1">
    <property type="nucleotide sequence ID" value="NZ_FOSQ01000013.1"/>
</dbReference>
<dbReference type="GO" id="GO:0003676">
    <property type="term" value="F:nucleic acid binding"/>
    <property type="evidence" value="ECO:0007669"/>
    <property type="project" value="InterPro"/>
</dbReference>
<dbReference type="InterPro" id="IPR036397">
    <property type="entry name" value="RNaseH_sf"/>
</dbReference>
<reference evidence="3 4" key="1">
    <citation type="submission" date="2016-10" db="EMBL/GenBank/DDBJ databases">
        <authorList>
            <person name="de Groot N.N."/>
        </authorList>
    </citation>
    <scope>NUCLEOTIDE SEQUENCE [LARGE SCALE GENOMIC DNA]</scope>
    <source>
        <strain evidence="3 4">DSM 19981</strain>
    </source>
</reference>
<evidence type="ECO:0000313" key="3">
    <source>
        <dbReference type="EMBL" id="SFL17165.1"/>
    </source>
</evidence>
<feature type="non-terminal residue" evidence="3">
    <location>
        <position position="1"/>
    </location>
</feature>